<gene>
    <name evidence="1" type="ORF">BleG1_2548</name>
</gene>
<keyword evidence="2" id="KW-1185">Reference proteome</keyword>
<reference evidence="1 2" key="1">
    <citation type="journal article" date="2014" name="Gene">
        <title>A comparative genomic analysis of the alkalitolerant soil bacterium Bacillus lehensis G1.</title>
        <authorList>
            <person name="Noor Y.M."/>
            <person name="Samsulrizal N.H."/>
            <person name="Jema'on N.A."/>
            <person name="Low K.O."/>
            <person name="Ramli A.N."/>
            <person name="Alias N.I."/>
            <person name="Damis S.I."/>
            <person name="Fuzi S.F."/>
            <person name="Isa M.N."/>
            <person name="Murad A.M."/>
            <person name="Raih M.F."/>
            <person name="Bakar F.D."/>
            <person name="Najimudin N."/>
            <person name="Mahadi N.M."/>
            <person name="Illias R.M."/>
        </authorList>
    </citation>
    <scope>NUCLEOTIDE SEQUENCE [LARGE SCALE GENOMIC DNA]</scope>
    <source>
        <strain evidence="1 2">G1</strain>
    </source>
</reference>
<protein>
    <recommendedName>
        <fullName evidence="3">Hydrolase</fullName>
    </recommendedName>
</protein>
<dbReference type="Proteomes" id="UP000027142">
    <property type="component" value="Chromosome"/>
</dbReference>
<dbReference type="PATRIC" id="fig|1246626.3.peg.2541"/>
<dbReference type="RefSeq" id="WP_038481475.1">
    <property type="nucleotide sequence ID" value="NZ_CP003923.1"/>
</dbReference>
<dbReference type="STRING" id="1246626.BleG1_2548"/>
<dbReference type="OrthoDB" id="2986585at2"/>
<dbReference type="SUPFAM" id="SSF53474">
    <property type="entry name" value="alpha/beta-Hydrolases"/>
    <property type="match status" value="1"/>
</dbReference>
<dbReference type="AlphaFoldDB" id="A0A060LZD0"/>
<dbReference type="KEGG" id="ble:BleG1_2548"/>
<dbReference type="Gene3D" id="3.40.50.1820">
    <property type="entry name" value="alpha/beta hydrolase"/>
    <property type="match status" value="1"/>
</dbReference>
<accession>A0A060LZD0</accession>
<evidence type="ECO:0000313" key="2">
    <source>
        <dbReference type="Proteomes" id="UP000027142"/>
    </source>
</evidence>
<evidence type="ECO:0000313" key="1">
    <source>
        <dbReference type="EMBL" id="AIC95115.1"/>
    </source>
</evidence>
<dbReference type="HOGENOM" id="CLU_099340_0_0_9"/>
<dbReference type="InterPro" id="IPR029058">
    <property type="entry name" value="AB_hydrolase_fold"/>
</dbReference>
<dbReference type="eggNOG" id="COG2267">
    <property type="taxonomic scope" value="Bacteria"/>
</dbReference>
<evidence type="ECO:0008006" key="3">
    <source>
        <dbReference type="Google" id="ProtNLM"/>
    </source>
</evidence>
<sequence>MPVYVRYIDLNGCKNSYCIPEKPNGYALFMLLDYQTFHSDHAEYFIETFVKKGYIVFSSGLLIAEWGSKTAVKHAEHLIQLLLRQEIINEKIFLCAEGTGALIAQQLCCSEDIHIRAAAFINPLLSLQDCLIHYHEDEVTLKRFKKEMSRQHGLSHCDRESVANVDEKLFTAYHLPVQSFLRHVKKDNVEELVKVNPLETRLLANEVSDFFEKFIPAT</sequence>
<dbReference type="EMBL" id="CP003923">
    <property type="protein sequence ID" value="AIC95115.1"/>
    <property type="molecule type" value="Genomic_DNA"/>
</dbReference>
<organism evidence="1 2">
    <name type="scientific">Shouchella lehensis G1</name>
    <dbReference type="NCBI Taxonomy" id="1246626"/>
    <lineage>
        <taxon>Bacteria</taxon>
        <taxon>Bacillati</taxon>
        <taxon>Bacillota</taxon>
        <taxon>Bacilli</taxon>
        <taxon>Bacillales</taxon>
        <taxon>Bacillaceae</taxon>
        <taxon>Shouchella</taxon>
    </lineage>
</organism>
<proteinExistence type="predicted"/>
<name>A0A060LZD0_9BACI</name>